<dbReference type="CDD" id="cd00200">
    <property type="entry name" value="WD40"/>
    <property type="match status" value="1"/>
</dbReference>
<keyword evidence="6" id="KW-1185">Reference proteome</keyword>
<feature type="repeat" description="WD" evidence="3">
    <location>
        <begin position="351"/>
        <end position="394"/>
    </location>
</feature>
<organism evidence="5 6">
    <name type="scientific">Reticulomyxa filosa</name>
    <dbReference type="NCBI Taxonomy" id="46433"/>
    <lineage>
        <taxon>Eukaryota</taxon>
        <taxon>Sar</taxon>
        <taxon>Rhizaria</taxon>
        <taxon>Retaria</taxon>
        <taxon>Foraminifera</taxon>
        <taxon>Monothalamids</taxon>
        <taxon>Reticulomyxidae</taxon>
        <taxon>Reticulomyxa</taxon>
    </lineage>
</organism>
<evidence type="ECO:0000256" key="3">
    <source>
        <dbReference type="PROSITE-ProRule" id="PRU00221"/>
    </source>
</evidence>
<dbReference type="PROSITE" id="PS50082">
    <property type="entry name" value="WD_REPEATS_2"/>
    <property type="match status" value="5"/>
</dbReference>
<gene>
    <name evidence="5" type="ORF">RFI_28746</name>
</gene>
<evidence type="ECO:0000313" key="5">
    <source>
        <dbReference type="EMBL" id="ETO08641.1"/>
    </source>
</evidence>
<keyword evidence="2" id="KW-0677">Repeat</keyword>
<sequence length="710" mass="79781">MLLLNTIEEKHKQPVMTQLFSVETCLDKQWIQATNKASKLKHFVCAVCQQIAYPPTQLTCKEHENLSDAVVVGEYCLKQYLKKNTNRCPVGQHDNCTYVNVAILRNQINDLKVICPRQYQNNGCQYPVEGEEEGETTSTNGDKKVTKCAFKGELRQMQDHLDNHCHLKLLDCPFKPFGCNITLFEQDIQQHCTLQFELHLNLITNLVQSLSTTIQQKDTEIIQLKQSKPKSTQLVTKGDLQLKIESEKKNKQIATKGNVIADKNEEILRLQTQVSALKEETQQKQRQMEELRQRIQTLNQQRNSGQTNNDHKTNTDNSSTKNFPVAFPSISSSSSSSSSKKFISAKQLRSFCGHKHSINSVQFSPFDGGCTICSASDDGTVRLWHTQASKQLQIFEGHSKFWDIGTATEIQRLKGHKAGVTSIDFSPFHYGRFLCSGSWDNTIRLWDVQNYKQLHVLNGHKHYVSCVKFSSFPRDPNNVDGSIQSNSIIGGSGYTICSASWDKSICLWDIQTTKLLSVFNGHEDTVSYVDYASTSLTSTPSSMTTPGSTFCPNSICSASYDATVRLWDIRMNKQAHIFKGHTNNVLCAKFAPFPNLKDRNKNDKSTSGKSWFNMFTFNNGTSSAGDGYVICSGSADKTIRFWDLRTTKELTVLNGHSGAVNALHFSQLRASLISDDSSKSDEKDDNTGASSRLQYFLCSASEDKTIRLWG</sequence>
<evidence type="ECO:0000256" key="1">
    <source>
        <dbReference type="ARBA" id="ARBA00022574"/>
    </source>
</evidence>
<dbReference type="PROSITE" id="PS50294">
    <property type="entry name" value="WD_REPEATS_REGION"/>
    <property type="match status" value="2"/>
</dbReference>
<feature type="repeat" description="WD" evidence="3">
    <location>
        <begin position="696"/>
        <end position="710"/>
    </location>
</feature>
<dbReference type="SMART" id="SM00320">
    <property type="entry name" value="WD40"/>
    <property type="match status" value="6"/>
</dbReference>
<feature type="repeat" description="WD" evidence="3">
    <location>
        <begin position="413"/>
        <end position="456"/>
    </location>
</feature>
<evidence type="ECO:0000256" key="4">
    <source>
        <dbReference type="SAM" id="MobiDB-lite"/>
    </source>
</evidence>
<dbReference type="InterPro" id="IPR036322">
    <property type="entry name" value="WD40_repeat_dom_sf"/>
</dbReference>
<dbReference type="InterPro" id="IPR019775">
    <property type="entry name" value="WD40_repeat_CS"/>
</dbReference>
<comment type="caution">
    <text evidence="5">The sequence shown here is derived from an EMBL/GenBank/DDBJ whole genome shotgun (WGS) entry which is preliminary data.</text>
</comment>
<dbReference type="SUPFAM" id="SSF49599">
    <property type="entry name" value="TRAF domain-like"/>
    <property type="match status" value="1"/>
</dbReference>
<feature type="repeat" description="WD" evidence="3">
    <location>
        <begin position="626"/>
        <end position="652"/>
    </location>
</feature>
<reference evidence="5 6" key="1">
    <citation type="journal article" date="2013" name="Curr. Biol.">
        <title>The Genome of the Foraminiferan Reticulomyxa filosa.</title>
        <authorList>
            <person name="Glockner G."/>
            <person name="Hulsmann N."/>
            <person name="Schleicher M."/>
            <person name="Noegel A.A."/>
            <person name="Eichinger L."/>
            <person name="Gallinger C."/>
            <person name="Pawlowski J."/>
            <person name="Sierra R."/>
            <person name="Euteneuer U."/>
            <person name="Pillet L."/>
            <person name="Moustafa A."/>
            <person name="Platzer M."/>
            <person name="Groth M."/>
            <person name="Szafranski K."/>
            <person name="Schliwa M."/>
        </authorList>
    </citation>
    <scope>NUCLEOTIDE SEQUENCE [LARGE SCALE GENOMIC DNA]</scope>
</reference>
<dbReference type="InterPro" id="IPR050349">
    <property type="entry name" value="WD_LIS1/nudF_dynein_reg"/>
</dbReference>
<dbReference type="InterPro" id="IPR001680">
    <property type="entry name" value="WD40_rpt"/>
</dbReference>
<protein>
    <submittedName>
        <fullName evidence="5">Mycorrhiza-induced NACHT/WD-repeat protein</fullName>
    </submittedName>
</protein>
<dbReference type="Gene3D" id="2.130.10.10">
    <property type="entry name" value="YVTN repeat-like/Quinoprotein amine dehydrogenase"/>
    <property type="match status" value="4"/>
</dbReference>
<dbReference type="Pfam" id="PF00400">
    <property type="entry name" value="WD40"/>
    <property type="match status" value="5"/>
</dbReference>
<feature type="repeat" description="WD" evidence="3">
    <location>
        <begin position="555"/>
        <end position="577"/>
    </location>
</feature>
<dbReference type="InterPro" id="IPR015943">
    <property type="entry name" value="WD40/YVTN_repeat-like_dom_sf"/>
</dbReference>
<keyword evidence="1 3" id="KW-0853">WD repeat</keyword>
<dbReference type="EMBL" id="ASPP01024845">
    <property type="protein sequence ID" value="ETO08641.1"/>
    <property type="molecule type" value="Genomic_DNA"/>
</dbReference>
<proteinExistence type="predicted"/>
<feature type="compositionally biased region" description="Polar residues" evidence="4">
    <location>
        <begin position="298"/>
        <end position="308"/>
    </location>
</feature>
<dbReference type="Proteomes" id="UP000023152">
    <property type="component" value="Unassembled WGS sequence"/>
</dbReference>
<dbReference type="PANTHER" id="PTHR44129">
    <property type="entry name" value="WD REPEAT-CONTAINING PROTEIN POP1"/>
    <property type="match status" value="1"/>
</dbReference>
<dbReference type="PROSITE" id="PS00678">
    <property type="entry name" value="WD_REPEATS_1"/>
    <property type="match status" value="2"/>
</dbReference>
<name>X6M4R4_RETFI</name>
<accession>X6M4R4</accession>
<dbReference type="InterPro" id="IPR020472">
    <property type="entry name" value="WD40_PAC1"/>
</dbReference>
<dbReference type="SUPFAM" id="SSF50978">
    <property type="entry name" value="WD40 repeat-like"/>
    <property type="match status" value="1"/>
</dbReference>
<feature type="region of interest" description="Disordered" evidence="4">
    <location>
        <begin position="298"/>
        <end position="337"/>
    </location>
</feature>
<dbReference type="Gene3D" id="3.30.40.10">
    <property type="entry name" value="Zinc/RING finger domain, C3HC4 (zinc finger)"/>
    <property type="match status" value="1"/>
</dbReference>
<dbReference type="PRINTS" id="PR00320">
    <property type="entry name" value="GPROTEINBRPT"/>
</dbReference>
<evidence type="ECO:0000313" key="6">
    <source>
        <dbReference type="Proteomes" id="UP000023152"/>
    </source>
</evidence>
<dbReference type="InterPro" id="IPR013083">
    <property type="entry name" value="Znf_RING/FYVE/PHD"/>
</dbReference>
<evidence type="ECO:0000256" key="2">
    <source>
        <dbReference type="ARBA" id="ARBA00022737"/>
    </source>
</evidence>
<dbReference type="AlphaFoldDB" id="X6M4R4"/>